<evidence type="ECO:0000313" key="8">
    <source>
        <dbReference type="EMBL" id="CAD7231586.1"/>
    </source>
</evidence>
<keyword evidence="4" id="KW-0804">Transcription</keyword>
<dbReference type="GO" id="GO:0006357">
    <property type="term" value="P:regulation of transcription by RNA polymerase II"/>
    <property type="evidence" value="ECO:0007669"/>
    <property type="project" value="TreeGrafter"/>
</dbReference>
<dbReference type="FunFam" id="1.10.10.60:FF:000019">
    <property type="entry name" value="Ligand-dependent corepressor isoform 1"/>
    <property type="match status" value="2"/>
</dbReference>
<organism evidence="8">
    <name type="scientific">Cyprideis torosa</name>
    <dbReference type="NCBI Taxonomy" id="163714"/>
    <lineage>
        <taxon>Eukaryota</taxon>
        <taxon>Metazoa</taxon>
        <taxon>Ecdysozoa</taxon>
        <taxon>Arthropoda</taxon>
        <taxon>Crustacea</taxon>
        <taxon>Oligostraca</taxon>
        <taxon>Ostracoda</taxon>
        <taxon>Podocopa</taxon>
        <taxon>Podocopida</taxon>
        <taxon>Cytherocopina</taxon>
        <taxon>Cytheroidea</taxon>
        <taxon>Cytherideidae</taxon>
        <taxon>Cyprideis</taxon>
    </lineage>
</organism>
<evidence type="ECO:0000256" key="4">
    <source>
        <dbReference type="ARBA" id="ARBA00023163"/>
    </source>
</evidence>
<dbReference type="Gene3D" id="1.10.10.60">
    <property type="entry name" value="Homeodomain-like"/>
    <property type="match status" value="4"/>
</dbReference>
<keyword evidence="2" id="KW-0805">Transcription regulation</keyword>
<evidence type="ECO:0000256" key="6">
    <source>
        <dbReference type="PROSITE-ProRule" id="PRU00320"/>
    </source>
</evidence>
<evidence type="ECO:0000256" key="5">
    <source>
        <dbReference type="ARBA" id="ARBA00023242"/>
    </source>
</evidence>
<dbReference type="GO" id="GO:0003677">
    <property type="term" value="F:DNA binding"/>
    <property type="evidence" value="ECO:0007669"/>
    <property type="project" value="UniProtKB-UniRule"/>
</dbReference>
<dbReference type="PANTHER" id="PTHR21545">
    <property type="entry name" value="TRANSCRIPTION FACTOR MLR1/2"/>
    <property type="match status" value="1"/>
</dbReference>
<sequence>MEPPSLNLVSDGRRNEDGSGEDEDNAGNEPRSVLVDGSPNGGTLIKQESVISHHSEDSYDSQMTVTPELSGMVQSPRDGGTPKPKGEGDEAFQRYLSTLNLEEKMELALESLRNKTLSLYKASATYGVASTSLWVRARRAGIDSMKKEGSKSYSEDNLNLALEALRQGKISANRASKEFGIPGSTLYKMAKKEGIKLASPFNLTPPNWSEEDLRKAFDAVKNGMSVLKAASEHGIPSGTLYGKCRREGIELRGKESSQWNQGVLAEALEAVRVGEMSINQASVRVRGVLAEALEAVRVGEMSINQASVRVRGVLAEALEAVRVGEMSINQASVRVRGVLAEALEAVRVGEMSINQASVRYNLPYSTLYNRFRKVALQEENEELNPKLEPA</sequence>
<dbReference type="OrthoDB" id="6359816at2759"/>
<comment type="subcellular location">
    <subcellularLocation>
        <location evidence="1 6">Nucleus</location>
    </subcellularLocation>
</comment>
<dbReference type="Pfam" id="PF05225">
    <property type="entry name" value="HTH_psq"/>
    <property type="match status" value="7"/>
</dbReference>
<dbReference type="EMBL" id="OB663668">
    <property type="protein sequence ID" value="CAD7231586.1"/>
    <property type="molecule type" value="Genomic_DNA"/>
</dbReference>
<keyword evidence="3 6" id="KW-0238">DNA-binding</keyword>
<accession>A0A7R8WJC2</accession>
<dbReference type="InterPro" id="IPR009057">
    <property type="entry name" value="Homeodomain-like_sf"/>
</dbReference>
<evidence type="ECO:0000256" key="1">
    <source>
        <dbReference type="ARBA" id="ARBA00004123"/>
    </source>
</evidence>
<feature type="DNA-binding region" description="H-T-H motif" evidence="6">
    <location>
        <begin position="226"/>
        <end position="246"/>
    </location>
</feature>
<name>A0A7R8WJC2_9CRUS</name>
<dbReference type="PANTHER" id="PTHR21545:SF13">
    <property type="entry name" value="ECDYSONE-INDUCED PROTEIN 93F, ISOFORM C"/>
    <property type="match status" value="1"/>
</dbReference>
<feature type="region of interest" description="Disordered" evidence="7">
    <location>
        <begin position="1"/>
        <end position="64"/>
    </location>
</feature>
<protein>
    <submittedName>
        <fullName evidence="8">Uncharacterized protein</fullName>
    </submittedName>
</protein>
<dbReference type="SUPFAM" id="SSF46689">
    <property type="entry name" value="Homeodomain-like"/>
    <property type="match status" value="4"/>
</dbReference>
<reference evidence="8" key="1">
    <citation type="submission" date="2020-11" db="EMBL/GenBank/DDBJ databases">
        <authorList>
            <person name="Tran Van P."/>
        </authorList>
    </citation>
    <scope>NUCLEOTIDE SEQUENCE</scope>
</reference>
<feature type="region of interest" description="Disordered" evidence="7">
    <location>
        <begin position="70"/>
        <end position="89"/>
    </location>
</feature>
<gene>
    <name evidence="8" type="ORF">CTOB1V02_LOCUS9433</name>
</gene>
<proteinExistence type="predicted"/>
<evidence type="ECO:0000256" key="7">
    <source>
        <dbReference type="SAM" id="MobiDB-lite"/>
    </source>
</evidence>
<feature type="DNA-binding region" description="H-T-H motif" evidence="6">
    <location>
        <begin position="172"/>
        <end position="192"/>
    </location>
</feature>
<keyword evidence="5 6" id="KW-0539">Nucleus</keyword>
<evidence type="ECO:0000256" key="2">
    <source>
        <dbReference type="ARBA" id="ARBA00023015"/>
    </source>
</evidence>
<dbReference type="PROSITE" id="PS50960">
    <property type="entry name" value="HTH_PSQ"/>
    <property type="match status" value="2"/>
</dbReference>
<dbReference type="AlphaFoldDB" id="A0A7R8WJC2"/>
<dbReference type="GO" id="GO:0005634">
    <property type="term" value="C:nucleus"/>
    <property type="evidence" value="ECO:0007669"/>
    <property type="project" value="UniProtKB-SubCell"/>
</dbReference>
<dbReference type="InterPro" id="IPR007889">
    <property type="entry name" value="HTH_Psq"/>
</dbReference>
<evidence type="ECO:0000256" key="3">
    <source>
        <dbReference type="ARBA" id="ARBA00023125"/>
    </source>
</evidence>